<protein>
    <submittedName>
        <fullName evidence="2">CpaD family pilus assembly protein</fullName>
    </submittedName>
</protein>
<evidence type="ECO:0000256" key="1">
    <source>
        <dbReference type="SAM" id="MobiDB-lite"/>
    </source>
</evidence>
<dbReference type="InterPro" id="IPR013361">
    <property type="entry name" value="Pilus_CpaD"/>
</dbReference>
<dbReference type="Proteomes" id="UP001597101">
    <property type="component" value="Unassembled WGS sequence"/>
</dbReference>
<dbReference type="EMBL" id="JBHTJV010000009">
    <property type="protein sequence ID" value="MFD0917028.1"/>
    <property type="molecule type" value="Genomic_DNA"/>
</dbReference>
<name>A0ABW3FHT6_9HYPH</name>
<keyword evidence="3" id="KW-1185">Reference proteome</keyword>
<dbReference type="RefSeq" id="WP_377212868.1">
    <property type="nucleotide sequence ID" value="NZ_JBHTJV010000009.1"/>
</dbReference>
<dbReference type="Pfam" id="PF09476">
    <property type="entry name" value="Pilus_CpaD"/>
    <property type="match status" value="1"/>
</dbReference>
<reference evidence="3" key="1">
    <citation type="journal article" date="2019" name="Int. J. Syst. Evol. Microbiol.">
        <title>The Global Catalogue of Microorganisms (GCM) 10K type strain sequencing project: providing services to taxonomists for standard genome sequencing and annotation.</title>
        <authorList>
            <consortium name="The Broad Institute Genomics Platform"/>
            <consortium name="The Broad Institute Genome Sequencing Center for Infectious Disease"/>
            <person name="Wu L."/>
            <person name="Ma J."/>
        </authorList>
    </citation>
    <scope>NUCLEOTIDE SEQUENCE [LARGE SCALE GENOMIC DNA]</scope>
    <source>
        <strain evidence="3">CCUG 60023</strain>
    </source>
</reference>
<sequence>MTHSDRKAQNHRGKPGTLRKKTAILALATIAPLMVLQGCANVSKRHFVVGSTPDHYEKRHAIELSEREQTLDMPIASSSYGISAPNASAIEGFARAYKRSANGTFTIMLPQGSPNEQAAANVSPQIVDIVSNVGVPRHRISTVSYYAGEHGTAAPIRLSFGAVRAEVGECGKWDTDLGNHTENRNYSNFGCASQKNLAAIIANPADLIAPRGQSPLDAARRADVIDKYRKGEETLTPPREFTTMPEPVWD</sequence>
<accession>A0ABW3FHT6</accession>
<proteinExistence type="predicted"/>
<evidence type="ECO:0000313" key="2">
    <source>
        <dbReference type="EMBL" id="MFD0917028.1"/>
    </source>
</evidence>
<feature type="region of interest" description="Disordered" evidence="1">
    <location>
        <begin position="231"/>
        <end position="250"/>
    </location>
</feature>
<dbReference type="NCBIfam" id="TIGR02522">
    <property type="entry name" value="pilus_cpaD"/>
    <property type="match status" value="1"/>
</dbReference>
<comment type="caution">
    <text evidence="2">The sequence shown here is derived from an EMBL/GenBank/DDBJ whole genome shotgun (WGS) entry which is preliminary data.</text>
</comment>
<gene>
    <name evidence="2" type="ORF">ACFQ14_11465</name>
</gene>
<dbReference type="InterPro" id="IPR019027">
    <property type="entry name" value="Pilus_biogenesis_CpaD-related"/>
</dbReference>
<organism evidence="2 3">
    <name type="scientific">Pseudahrensia aquimaris</name>
    <dbReference type="NCBI Taxonomy" id="744461"/>
    <lineage>
        <taxon>Bacteria</taxon>
        <taxon>Pseudomonadati</taxon>
        <taxon>Pseudomonadota</taxon>
        <taxon>Alphaproteobacteria</taxon>
        <taxon>Hyphomicrobiales</taxon>
        <taxon>Ahrensiaceae</taxon>
        <taxon>Pseudahrensia</taxon>
    </lineage>
</organism>
<evidence type="ECO:0000313" key="3">
    <source>
        <dbReference type="Proteomes" id="UP001597101"/>
    </source>
</evidence>